<dbReference type="SMART" id="SM00494">
    <property type="entry name" value="ChtBD2"/>
    <property type="match status" value="1"/>
</dbReference>
<name>A0A1Y3B8W9_EURMA</name>
<feature type="compositionally biased region" description="Basic residues" evidence="1">
    <location>
        <begin position="36"/>
        <end position="46"/>
    </location>
</feature>
<sequence length="174" mass="19339">KNRLSDLLDSVSLSSTSQRTTPIPILNNDPTLHSMGPRRRIARPRRPLPGIQHQHQHHHHHGNQSPSLQATTPKTTTTTTTTTTTSTRRPYIAPSIDKFNGPSVYSNNDNSLGCSKRGVFAHPESCGMFVVCAPAGRDKKGFRTLTHHCPAEQVFVEEVGRCRPGNKDRCEVYH</sequence>
<comment type="caution">
    <text evidence="3">The sequence shown here is derived from an EMBL/GenBank/DDBJ whole genome shotgun (WGS) entry which is preliminary data.</text>
</comment>
<feature type="compositionally biased region" description="Low complexity" evidence="1">
    <location>
        <begin position="71"/>
        <end position="86"/>
    </location>
</feature>
<dbReference type="GO" id="GO:0005576">
    <property type="term" value="C:extracellular region"/>
    <property type="evidence" value="ECO:0007669"/>
    <property type="project" value="InterPro"/>
</dbReference>
<dbReference type="Pfam" id="PF01607">
    <property type="entry name" value="CBM_14"/>
    <property type="match status" value="1"/>
</dbReference>
<dbReference type="SUPFAM" id="SSF57625">
    <property type="entry name" value="Invertebrate chitin-binding proteins"/>
    <property type="match status" value="1"/>
</dbReference>
<keyword evidence="4" id="KW-1185">Reference proteome</keyword>
<organism evidence="3 4">
    <name type="scientific">Euroglyphus maynei</name>
    <name type="common">Mayne's house dust mite</name>
    <dbReference type="NCBI Taxonomy" id="6958"/>
    <lineage>
        <taxon>Eukaryota</taxon>
        <taxon>Metazoa</taxon>
        <taxon>Ecdysozoa</taxon>
        <taxon>Arthropoda</taxon>
        <taxon>Chelicerata</taxon>
        <taxon>Arachnida</taxon>
        <taxon>Acari</taxon>
        <taxon>Acariformes</taxon>
        <taxon>Sarcoptiformes</taxon>
        <taxon>Astigmata</taxon>
        <taxon>Psoroptidia</taxon>
        <taxon>Analgoidea</taxon>
        <taxon>Pyroglyphidae</taxon>
        <taxon>Pyroglyphinae</taxon>
        <taxon>Euroglyphus</taxon>
    </lineage>
</organism>
<dbReference type="InterPro" id="IPR036508">
    <property type="entry name" value="Chitin-bd_dom_sf"/>
</dbReference>
<dbReference type="Gene3D" id="2.170.140.10">
    <property type="entry name" value="Chitin binding domain"/>
    <property type="match status" value="1"/>
</dbReference>
<feature type="non-terminal residue" evidence="3">
    <location>
        <position position="1"/>
    </location>
</feature>
<evidence type="ECO:0000259" key="2">
    <source>
        <dbReference type="PROSITE" id="PS50940"/>
    </source>
</evidence>
<evidence type="ECO:0000256" key="1">
    <source>
        <dbReference type="SAM" id="MobiDB-lite"/>
    </source>
</evidence>
<dbReference type="GO" id="GO:0008061">
    <property type="term" value="F:chitin binding"/>
    <property type="evidence" value="ECO:0007669"/>
    <property type="project" value="InterPro"/>
</dbReference>
<dbReference type="OrthoDB" id="6515639at2759"/>
<proteinExistence type="predicted"/>
<feature type="compositionally biased region" description="Low complexity" evidence="1">
    <location>
        <begin position="7"/>
        <end position="17"/>
    </location>
</feature>
<gene>
    <name evidence="3" type="ORF">BLA29_009748</name>
</gene>
<dbReference type="Proteomes" id="UP000194236">
    <property type="component" value="Unassembled WGS sequence"/>
</dbReference>
<evidence type="ECO:0000313" key="4">
    <source>
        <dbReference type="Proteomes" id="UP000194236"/>
    </source>
</evidence>
<dbReference type="PROSITE" id="PS50940">
    <property type="entry name" value="CHIT_BIND_II"/>
    <property type="match status" value="1"/>
</dbReference>
<evidence type="ECO:0000313" key="3">
    <source>
        <dbReference type="EMBL" id="OTF77289.1"/>
    </source>
</evidence>
<protein>
    <recommendedName>
        <fullName evidence="2">Chitin-binding type-2 domain-containing protein</fullName>
    </recommendedName>
</protein>
<feature type="region of interest" description="Disordered" evidence="1">
    <location>
        <begin position="1"/>
        <end position="86"/>
    </location>
</feature>
<dbReference type="EMBL" id="MUJZ01033414">
    <property type="protein sequence ID" value="OTF77289.1"/>
    <property type="molecule type" value="Genomic_DNA"/>
</dbReference>
<feature type="domain" description="Chitin-binding type-2" evidence="2">
    <location>
        <begin position="111"/>
        <end position="172"/>
    </location>
</feature>
<accession>A0A1Y3B8W9</accession>
<dbReference type="InterPro" id="IPR002557">
    <property type="entry name" value="Chitin-bd_dom"/>
</dbReference>
<dbReference type="AlphaFoldDB" id="A0A1Y3B8W9"/>
<reference evidence="3 4" key="1">
    <citation type="submission" date="2017-03" db="EMBL/GenBank/DDBJ databases">
        <title>Genome Survey of Euroglyphus maynei.</title>
        <authorList>
            <person name="Arlian L.G."/>
            <person name="Morgan M.S."/>
            <person name="Rider S.D."/>
        </authorList>
    </citation>
    <scope>NUCLEOTIDE SEQUENCE [LARGE SCALE GENOMIC DNA]</scope>
    <source>
        <strain evidence="3">Arlian Lab</strain>
        <tissue evidence="3">Whole body</tissue>
    </source>
</reference>